<keyword evidence="2" id="KW-1185">Reference proteome</keyword>
<gene>
    <name evidence="1" type="ORF">Q4Q50_19825</name>
</gene>
<protein>
    <submittedName>
        <fullName evidence="1">Uncharacterized protein</fullName>
    </submittedName>
</protein>
<accession>A0ABU3G4G0</accession>
<evidence type="ECO:0000313" key="2">
    <source>
        <dbReference type="Proteomes" id="UP001249505"/>
    </source>
</evidence>
<dbReference type="Proteomes" id="UP001249505">
    <property type="component" value="Unassembled WGS sequence"/>
</dbReference>
<evidence type="ECO:0000313" key="1">
    <source>
        <dbReference type="EMBL" id="MDT3282534.1"/>
    </source>
</evidence>
<proteinExistence type="predicted"/>
<organism evidence="1 2">
    <name type="scientific">Shewanella scandinavica</name>
    <dbReference type="NCBI Taxonomy" id="3063538"/>
    <lineage>
        <taxon>Bacteria</taxon>
        <taxon>Pseudomonadati</taxon>
        <taxon>Pseudomonadota</taxon>
        <taxon>Gammaproteobacteria</taxon>
        <taxon>Alteromonadales</taxon>
        <taxon>Shewanellaceae</taxon>
        <taxon>Shewanella</taxon>
    </lineage>
</organism>
<reference evidence="1 2" key="1">
    <citation type="submission" date="2023-07" db="EMBL/GenBank/DDBJ databases">
        <title>Novel Shewanella species isolated from Baltic Sea sediments.</title>
        <authorList>
            <person name="Martin-Rodriguez A.J."/>
        </authorList>
    </citation>
    <scope>NUCLEOTIDE SEQUENCE [LARGE SCALE GENOMIC DNA]</scope>
    <source>
        <strain evidence="1 2">SP2S1-2</strain>
    </source>
</reference>
<dbReference type="EMBL" id="JAUOES010000032">
    <property type="protein sequence ID" value="MDT3282534.1"/>
    <property type="molecule type" value="Genomic_DNA"/>
</dbReference>
<dbReference type="RefSeq" id="WP_311900789.1">
    <property type="nucleotide sequence ID" value="NZ_JAUOES010000032.1"/>
</dbReference>
<comment type="caution">
    <text evidence="1">The sequence shown here is derived from an EMBL/GenBank/DDBJ whole genome shotgun (WGS) entry which is preliminary data.</text>
</comment>
<sequence length="377" mass="43638">MSEYQYYRFECVNSSLSVPQRNRLRNISSRAEITSHSFCVQYHYGDLSADPEALMMDFFDIGFYYTNWGQVNAYLKLPAGTIPCDFKVINADFYVSFVENKQSQLLIFTLEDDYRYRDDESAESFMLHLVALRTELLTGDYRALYFHWLSQANDDMALEPLPLIAFDFHQLTQAQLAFTTLFDIPLPSIRALHLLLQSMPAHVPQTTVLTAQQQVAKLTDAEKDALLCRLFDEGKIFAADAYALLRTQETPIEYSHWVTVASLHPFWHVAEKEVMQEDRMAEAERLARETLLRNEHLEAVYKAHQSHWDSAFEEAARGCASGYDNASRTLQVLFDAYQLKQSSSEFKQNFDVFISKNKQRKALIKRLEPLQKIMLSL</sequence>
<name>A0ABU3G4G0_9GAMM</name>